<proteinExistence type="predicted"/>
<feature type="region of interest" description="Disordered" evidence="1">
    <location>
        <begin position="281"/>
        <end position="301"/>
    </location>
</feature>
<dbReference type="InterPro" id="IPR058594">
    <property type="entry name" value="PB1-like_dom_pln"/>
</dbReference>
<evidence type="ECO:0000256" key="1">
    <source>
        <dbReference type="SAM" id="MobiDB-lite"/>
    </source>
</evidence>
<dbReference type="PANTHER" id="PTHR31973">
    <property type="entry name" value="POLYPROTEIN, PUTATIVE-RELATED"/>
    <property type="match status" value="1"/>
</dbReference>
<dbReference type="OrthoDB" id="1752300at2759"/>
<accession>A0A8J4VEI5</accession>
<feature type="domain" description="PB1-like" evidence="2">
    <location>
        <begin position="20"/>
        <end position="119"/>
    </location>
</feature>
<evidence type="ECO:0000259" key="2">
    <source>
        <dbReference type="Pfam" id="PF26130"/>
    </source>
</evidence>
<evidence type="ECO:0000313" key="3">
    <source>
        <dbReference type="EMBL" id="KAF3955287.1"/>
    </source>
</evidence>
<evidence type="ECO:0000313" key="4">
    <source>
        <dbReference type="Proteomes" id="UP000737018"/>
    </source>
</evidence>
<dbReference type="PANTHER" id="PTHR31973:SF187">
    <property type="entry name" value="MUTATOR TRANSPOSASE MUDRA PROTEIN"/>
    <property type="match status" value="1"/>
</dbReference>
<dbReference type="Proteomes" id="UP000737018">
    <property type="component" value="Unassembled WGS sequence"/>
</dbReference>
<feature type="compositionally biased region" description="Acidic residues" evidence="1">
    <location>
        <begin position="178"/>
        <end position="191"/>
    </location>
</feature>
<name>A0A8J4VEI5_9ROSI</name>
<dbReference type="AlphaFoldDB" id="A0A8J4VEI5"/>
<gene>
    <name evidence="3" type="ORF">CMV_019481</name>
</gene>
<feature type="compositionally biased region" description="Acidic residues" evidence="1">
    <location>
        <begin position="245"/>
        <end position="256"/>
    </location>
</feature>
<protein>
    <recommendedName>
        <fullName evidence="2">PB1-like domain-containing protein</fullName>
    </recommendedName>
</protein>
<sequence length="445" mass="50749">MDEKEGPDRGRSTEVGNPCMSELFSLSVHHGGYFTNNPRKYVGGKVDVVDNCDPDRWSKTEIEGICKDFGYISVSRLWYKMPSNDLERDNFHLIVDDDDVMFMTDLVIGYEEIHVFVEHPVDNPILIDEGEHIGADVQPLAMEQNLLGYGSNDDVSHDEGSEDADNSNSGSEDHNNDNEDSIDDDVVEVDAAEVYSRRAGKEPVTQHPSKDMDVADSSDNGRGDGEGSGLKDEDVVNPNDREFVEDSSDSWDGSDEDIIEPVQMGVGVMNFDYESEELYNFEESSSDDDIRDDSDDSSEDELKTLVEKGRGQKRTFLVFKPVVKAEHIRFEKDMLFTTTKQFKEVITDYEGLVQTFIDNWPQYEHRICCRHLYNNLRKNHPGVLITELFWKAAKATYKAEFDRLMDELKGIDEDAHSWLQDHSTTMWARHMFSEDRLSDTVLNNV</sequence>
<keyword evidence="4" id="KW-1185">Reference proteome</keyword>
<feature type="compositionally biased region" description="Acidic residues" evidence="1">
    <location>
        <begin position="281"/>
        <end position="299"/>
    </location>
</feature>
<dbReference type="Pfam" id="PF26130">
    <property type="entry name" value="PB1-like"/>
    <property type="match status" value="1"/>
</dbReference>
<organism evidence="3 4">
    <name type="scientific">Castanea mollissima</name>
    <name type="common">Chinese chestnut</name>
    <dbReference type="NCBI Taxonomy" id="60419"/>
    <lineage>
        <taxon>Eukaryota</taxon>
        <taxon>Viridiplantae</taxon>
        <taxon>Streptophyta</taxon>
        <taxon>Embryophyta</taxon>
        <taxon>Tracheophyta</taxon>
        <taxon>Spermatophyta</taxon>
        <taxon>Magnoliopsida</taxon>
        <taxon>eudicotyledons</taxon>
        <taxon>Gunneridae</taxon>
        <taxon>Pentapetalae</taxon>
        <taxon>rosids</taxon>
        <taxon>fabids</taxon>
        <taxon>Fagales</taxon>
        <taxon>Fagaceae</taxon>
        <taxon>Castanea</taxon>
    </lineage>
</organism>
<feature type="compositionally biased region" description="Basic and acidic residues" evidence="1">
    <location>
        <begin position="208"/>
        <end position="244"/>
    </location>
</feature>
<reference evidence="3" key="1">
    <citation type="submission" date="2020-03" db="EMBL/GenBank/DDBJ databases">
        <title>Castanea mollissima Vanexum genome sequencing.</title>
        <authorList>
            <person name="Staton M."/>
        </authorList>
    </citation>
    <scope>NUCLEOTIDE SEQUENCE</scope>
    <source>
        <tissue evidence="3">Leaf</tissue>
    </source>
</reference>
<comment type="caution">
    <text evidence="3">The sequence shown here is derived from an EMBL/GenBank/DDBJ whole genome shotgun (WGS) entry which is preliminary data.</text>
</comment>
<dbReference type="EMBL" id="JRKL02003429">
    <property type="protein sequence ID" value="KAF3955287.1"/>
    <property type="molecule type" value="Genomic_DNA"/>
</dbReference>
<feature type="region of interest" description="Disordered" evidence="1">
    <location>
        <begin position="148"/>
        <end position="256"/>
    </location>
</feature>